<dbReference type="PANTHER" id="PTHR23116">
    <property type="entry name" value="PDZ DOMAIN CONTAINING WHIRLIN AND HARMONIN-RELATED"/>
    <property type="match status" value="1"/>
</dbReference>
<dbReference type="EMBL" id="JAWDGP010003068">
    <property type="protein sequence ID" value="KAK3777536.1"/>
    <property type="molecule type" value="Genomic_DNA"/>
</dbReference>
<gene>
    <name evidence="5" type="ORF">RRG08_044826</name>
</gene>
<sequence length="305" mass="33434">MPLRLLNKWPKSFGFEIYGNGPSYVVSVQKGSMADKSGLRPGDQLLELNGRDVTAMSQHQIRALAKPRAFKPPDIKVVSCLQTMEIAPELPVGYGFSVVGENPVTVGSVEYGGSAFRAGLRIGDIILEVTGKSTVKLSAMEAILSQLPGPLALLIIPAGRLSNLIHVDKAITQARTPNPRLYTARDLYRKLEDALGEDQQAKSLVVVALKRYAEDRDLALLCSSLKTTLATHGLKSTIVQRIRLLIPPTQRSAFDDQMTSSLVSPEQMMEVNVEDTVGDDQYQIGHDQYQAGQDQYRSRNNGQTQ</sequence>
<dbReference type="PANTHER" id="PTHR23116:SF29">
    <property type="entry name" value="PDZ DOMAIN-CONTAINING PROTEIN 7"/>
    <property type="match status" value="1"/>
</dbReference>
<evidence type="ECO:0000313" key="6">
    <source>
        <dbReference type="Proteomes" id="UP001283361"/>
    </source>
</evidence>
<accession>A0AAE0ZZ16</accession>
<dbReference type="InterPro" id="IPR036034">
    <property type="entry name" value="PDZ_sf"/>
</dbReference>
<evidence type="ECO:0000256" key="2">
    <source>
        <dbReference type="ARBA" id="ARBA00022737"/>
    </source>
</evidence>
<dbReference type="InterPro" id="IPR051844">
    <property type="entry name" value="USH2_Complex_Protein"/>
</dbReference>
<keyword evidence="6" id="KW-1185">Reference proteome</keyword>
<dbReference type="PROSITE" id="PS50106">
    <property type="entry name" value="PDZ"/>
    <property type="match status" value="2"/>
</dbReference>
<evidence type="ECO:0000256" key="1">
    <source>
        <dbReference type="ARBA" id="ARBA00004316"/>
    </source>
</evidence>
<feature type="domain" description="PDZ" evidence="4">
    <location>
        <begin position="1"/>
        <end position="66"/>
    </location>
</feature>
<evidence type="ECO:0000256" key="3">
    <source>
        <dbReference type="ARBA" id="ARBA00023273"/>
    </source>
</evidence>
<dbReference type="Gene3D" id="1.20.1160.20">
    <property type="match status" value="1"/>
</dbReference>
<dbReference type="GO" id="GO:0042995">
    <property type="term" value="C:cell projection"/>
    <property type="evidence" value="ECO:0007669"/>
    <property type="project" value="UniProtKB-SubCell"/>
</dbReference>
<evidence type="ECO:0000259" key="4">
    <source>
        <dbReference type="PROSITE" id="PS50106"/>
    </source>
</evidence>
<keyword evidence="2" id="KW-0677">Repeat</keyword>
<dbReference type="Pfam" id="PF00595">
    <property type="entry name" value="PDZ"/>
    <property type="match status" value="2"/>
</dbReference>
<dbReference type="Proteomes" id="UP001283361">
    <property type="component" value="Unassembled WGS sequence"/>
</dbReference>
<comment type="caution">
    <text evidence="5">The sequence shown here is derived from an EMBL/GenBank/DDBJ whole genome shotgun (WGS) entry which is preliminary data.</text>
</comment>
<proteinExistence type="predicted"/>
<name>A0AAE0ZZ16_9GAST</name>
<reference evidence="5" key="1">
    <citation type="journal article" date="2023" name="G3 (Bethesda)">
        <title>A reference genome for the long-term kleptoplast-retaining sea slug Elysia crispata morphotype clarki.</title>
        <authorList>
            <person name="Eastman K.E."/>
            <person name="Pendleton A.L."/>
            <person name="Shaikh M.A."/>
            <person name="Suttiyut T."/>
            <person name="Ogas R."/>
            <person name="Tomko P."/>
            <person name="Gavelis G."/>
            <person name="Widhalm J.R."/>
            <person name="Wisecaver J.H."/>
        </authorList>
    </citation>
    <scope>NUCLEOTIDE SEQUENCE</scope>
    <source>
        <strain evidence="5">ECLA1</strain>
    </source>
</reference>
<protein>
    <recommendedName>
        <fullName evidence="4">PDZ domain-containing protein</fullName>
    </recommendedName>
</protein>
<dbReference type="GO" id="GO:0005886">
    <property type="term" value="C:plasma membrane"/>
    <property type="evidence" value="ECO:0007669"/>
    <property type="project" value="TreeGrafter"/>
</dbReference>
<comment type="subcellular location">
    <subcellularLocation>
        <location evidence="1">Cell projection</location>
    </subcellularLocation>
</comment>
<organism evidence="5 6">
    <name type="scientific">Elysia crispata</name>
    <name type="common">lettuce slug</name>
    <dbReference type="NCBI Taxonomy" id="231223"/>
    <lineage>
        <taxon>Eukaryota</taxon>
        <taxon>Metazoa</taxon>
        <taxon>Spiralia</taxon>
        <taxon>Lophotrochozoa</taxon>
        <taxon>Mollusca</taxon>
        <taxon>Gastropoda</taxon>
        <taxon>Heterobranchia</taxon>
        <taxon>Euthyneura</taxon>
        <taxon>Panpulmonata</taxon>
        <taxon>Sacoglossa</taxon>
        <taxon>Placobranchoidea</taxon>
        <taxon>Plakobranchidae</taxon>
        <taxon>Elysia</taxon>
    </lineage>
</organism>
<dbReference type="AlphaFoldDB" id="A0AAE0ZZ16"/>
<feature type="domain" description="PDZ" evidence="4">
    <location>
        <begin position="83"/>
        <end position="159"/>
    </location>
</feature>
<dbReference type="SUPFAM" id="SSF50156">
    <property type="entry name" value="PDZ domain-like"/>
    <property type="match status" value="2"/>
</dbReference>
<dbReference type="InterPro" id="IPR001478">
    <property type="entry name" value="PDZ"/>
</dbReference>
<dbReference type="SMART" id="SM00228">
    <property type="entry name" value="PDZ"/>
    <property type="match status" value="2"/>
</dbReference>
<evidence type="ECO:0000313" key="5">
    <source>
        <dbReference type="EMBL" id="KAK3777536.1"/>
    </source>
</evidence>
<dbReference type="CDD" id="cd00136">
    <property type="entry name" value="PDZ_canonical"/>
    <property type="match status" value="1"/>
</dbReference>
<keyword evidence="3" id="KW-0966">Cell projection</keyword>
<dbReference type="Gene3D" id="2.30.42.10">
    <property type="match status" value="2"/>
</dbReference>